<dbReference type="PANTHER" id="PTHR11439">
    <property type="entry name" value="GAG-POL-RELATED RETROTRANSPOSON"/>
    <property type="match status" value="1"/>
</dbReference>
<dbReference type="PANTHER" id="PTHR11439:SF463">
    <property type="entry name" value="REVERSE TRANSCRIPTASE TY1_COPIA-TYPE DOMAIN-CONTAINING PROTEIN"/>
    <property type="match status" value="1"/>
</dbReference>
<sequence>MAYNTNLHSESGSPLTEITPYRRLIGKLLYLTHTPTDQHHKAATHVLRYLKSSPGQGIFFPSKNTTVIQGYSNADWATCVDTRKSVTEWCFFIGYALVSWKSKKQDTVSRSSSEAEYRALAMASCEAQ</sequence>
<organism evidence="1 2">
    <name type="scientific">Lupinus luteus</name>
    <name type="common">European yellow lupine</name>
    <dbReference type="NCBI Taxonomy" id="3873"/>
    <lineage>
        <taxon>Eukaryota</taxon>
        <taxon>Viridiplantae</taxon>
        <taxon>Streptophyta</taxon>
        <taxon>Embryophyta</taxon>
        <taxon>Tracheophyta</taxon>
        <taxon>Spermatophyta</taxon>
        <taxon>Magnoliopsida</taxon>
        <taxon>eudicotyledons</taxon>
        <taxon>Gunneridae</taxon>
        <taxon>Pentapetalae</taxon>
        <taxon>rosids</taxon>
        <taxon>fabids</taxon>
        <taxon>Fabales</taxon>
        <taxon>Fabaceae</taxon>
        <taxon>Papilionoideae</taxon>
        <taxon>50 kb inversion clade</taxon>
        <taxon>genistoids sensu lato</taxon>
        <taxon>core genistoids</taxon>
        <taxon>Genisteae</taxon>
        <taxon>Lupinus</taxon>
    </lineage>
</organism>
<protein>
    <submittedName>
        <fullName evidence="1">Uncharacterized protein</fullName>
    </submittedName>
</protein>
<evidence type="ECO:0000313" key="2">
    <source>
        <dbReference type="Proteomes" id="UP001497480"/>
    </source>
</evidence>
<proteinExistence type="predicted"/>
<dbReference type="Proteomes" id="UP001497480">
    <property type="component" value="Unassembled WGS sequence"/>
</dbReference>
<name>A0AAV1WY33_LUPLU</name>
<comment type="caution">
    <text evidence="1">The sequence shown here is derived from an EMBL/GenBank/DDBJ whole genome shotgun (WGS) entry which is preliminary data.</text>
</comment>
<dbReference type="EMBL" id="CAXHTB010000010">
    <property type="protein sequence ID" value="CAL0313966.1"/>
    <property type="molecule type" value="Genomic_DNA"/>
</dbReference>
<dbReference type="CDD" id="cd09272">
    <property type="entry name" value="RNase_HI_RT_Ty1"/>
    <property type="match status" value="1"/>
</dbReference>
<accession>A0AAV1WY33</accession>
<reference evidence="1 2" key="1">
    <citation type="submission" date="2024-03" db="EMBL/GenBank/DDBJ databases">
        <authorList>
            <person name="Martinez-Hernandez J."/>
        </authorList>
    </citation>
    <scope>NUCLEOTIDE SEQUENCE [LARGE SCALE GENOMIC DNA]</scope>
</reference>
<keyword evidence="2" id="KW-1185">Reference proteome</keyword>
<gene>
    <name evidence="1" type="ORF">LLUT_LOCUS15026</name>
</gene>
<dbReference type="AlphaFoldDB" id="A0AAV1WY33"/>
<evidence type="ECO:0000313" key="1">
    <source>
        <dbReference type="EMBL" id="CAL0313966.1"/>
    </source>
</evidence>